<dbReference type="Proteomes" id="UP000011087">
    <property type="component" value="Unassembled WGS sequence"/>
</dbReference>
<dbReference type="InterPro" id="IPR002110">
    <property type="entry name" value="Ankyrin_rpt"/>
</dbReference>
<organism evidence="4">
    <name type="scientific">Guillardia theta (strain CCMP2712)</name>
    <name type="common">Cryptophyte</name>
    <dbReference type="NCBI Taxonomy" id="905079"/>
    <lineage>
        <taxon>Eukaryota</taxon>
        <taxon>Cryptophyceae</taxon>
        <taxon>Pyrenomonadales</taxon>
        <taxon>Geminigeraceae</taxon>
        <taxon>Guillardia</taxon>
    </lineage>
</organism>
<dbReference type="EnsemblProtists" id="EKX53800">
    <property type="protein sequence ID" value="EKX53800"/>
    <property type="gene ID" value="GUITHDRAFT_132849"/>
</dbReference>
<feature type="compositionally biased region" description="Basic and acidic residues" evidence="2">
    <location>
        <begin position="43"/>
        <end position="60"/>
    </location>
</feature>
<dbReference type="SUPFAM" id="SSF50729">
    <property type="entry name" value="PH domain-like"/>
    <property type="match status" value="1"/>
</dbReference>
<feature type="repeat" description="ANK" evidence="1">
    <location>
        <begin position="742"/>
        <end position="776"/>
    </location>
</feature>
<feature type="domain" description="PH" evidence="3">
    <location>
        <begin position="595"/>
        <end position="701"/>
    </location>
</feature>
<dbReference type="InterPro" id="IPR011993">
    <property type="entry name" value="PH-like_dom_sf"/>
</dbReference>
<dbReference type="Pfam" id="PF13637">
    <property type="entry name" value="Ank_4"/>
    <property type="match status" value="1"/>
</dbReference>
<dbReference type="PROSITE" id="PS50297">
    <property type="entry name" value="ANK_REP_REGION"/>
    <property type="match status" value="1"/>
</dbReference>
<proteinExistence type="predicted"/>
<dbReference type="PANTHER" id="PTHR24164">
    <property type="entry name" value="RELA-ASSOCIATED INHIBITOR"/>
    <property type="match status" value="1"/>
</dbReference>
<dbReference type="AlphaFoldDB" id="L1K054"/>
<dbReference type="InterPro" id="IPR001849">
    <property type="entry name" value="PH_domain"/>
</dbReference>
<reference evidence="4 6" key="1">
    <citation type="journal article" date="2012" name="Nature">
        <title>Algal genomes reveal evolutionary mosaicism and the fate of nucleomorphs.</title>
        <authorList>
            <consortium name="DOE Joint Genome Institute"/>
            <person name="Curtis B.A."/>
            <person name="Tanifuji G."/>
            <person name="Burki F."/>
            <person name="Gruber A."/>
            <person name="Irimia M."/>
            <person name="Maruyama S."/>
            <person name="Arias M.C."/>
            <person name="Ball S.G."/>
            <person name="Gile G.H."/>
            <person name="Hirakawa Y."/>
            <person name="Hopkins J.F."/>
            <person name="Kuo A."/>
            <person name="Rensing S.A."/>
            <person name="Schmutz J."/>
            <person name="Symeonidi A."/>
            <person name="Elias M."/>
            <person name="Eveleigh R.J."/>
            <person name="Herman E.K."/>
            <person name="Klute M.J."/>
            <person name="Nakayama T."/>
            <person name="Obornik M."/>
            <person name="Reyes-Prieto A."/>
            <person name="Armbrust E.V."/>
            <person name="Aves S.J."/>
            <person name="Beiko R.G."/>
            <person name="Coutinho P."/>
            <person name="Dacks J.B."/>
            <person name="Durnford D.G."/>
            <person name="Fast N.M."/>
            <person name="Green B.R."/>
            <person name="Grisdale C.J."/>
            <person name="Hempel F."/>
            <person name="Henrissat B."/>
            <person name="Hoppner M.P."/>
            <person name="Ishida K."/>
            <person name="Kim E."/>
            <person name="Koreny L."/>
            <person name="Kroth P.G."/>
            <person name="Liu Y."/>
            <person name="Malik S.B."/>
            <person name="Maier U.G."/>
            <person name="McRose D."/>
            <person name="Mock T."/>
            <person name="Neilson J.A."/>
            <person name="Onodera N.T."/>
            <person name="Poole A.M."/>
            <person name="Pritham E.J."/>
            <person name="Richards T.A."/>
            <person name="Rocap G."/>
            <person name="Roy S.W."/>
            <person name="Sarai C."/>
            <person name="Schaack S."/>
            <person name="Shirato S."/>
            <person name="Slamovits C.H."/>
            <person name="Spencer D.F."/>
            <person name="Suzuki S."/>
            <person name="Worden A.Z."/>
            <person name="Zauner S."/>
            <person name="Barry K."/>
            <person name="Bell C."/>
            <person name="Bharti A.K."/>
            <person name="Crow J.A."/>
            <person name="Grimwood J."/>
            <person name="Kramer R."/>
            <person name="Lindquist E."/>
            <person name="Lucas S."/>
            <person name="Salamov A."/>
            <person name="McFadden G.I."/>
            <person name="Lane C.E."/>
            <person name="Keeling P.J."/>
            <person name="Gray M.W."/>
            <person name="Grigoriev I.V."/>
            <person name="Archibald J.M."/>
        </authorList>
    </citation>
    <scope>NUCLEOTIDE SEQUENCE</scope>
    <source>
        <strain evidence="4 6">CCMP2712</strain>
    </source>
</reference>
<dbReference type="PANTHER" id="PTHR24164:SF4">
    <property type="entry name" value="RELA-ASSOCIATED INHIBITOR"/>
    <property type="match status" value="1"/>
</dbReference>
<dbReference type="KEGG" id="gtt:GUITHDRAFT_132849"/>
<feature type="compositionally biased region" description="Basic and acidic residues" evidence="2">
    <location>
        <begin position="153"/>
        <end position="163"/>
    </location>
</feature>
<dbReference type="SMART" id="SM00228">
    <property type="entry name" value="PDZ"/>
    <property type="match status" value="1"/>
</dbReference>
<name>L1K054_GUITC</name>
<feature type="compositionally biased region" description="Low complexity" evidence="2">
    <location>
        <begin position="378"/>
        <end position="387"/>
    </location>
</feature>
<dbReference type="Gene3D" id="2.30.29.30">
    <property type="entry name" value="Pleckstrin-homology domain (PH domain)/Phosphotyrosine-binding domain (PTB)"/>
    <property type="match status" value="1"/>
</dbReference>
<dbReference type="OMA" id="WPANDEE"/>
<evidence type="ECO:0000259" key="3">
    <source>
        <dbReference type="PROSITE" id="PS50003"/>
    </source>
</evidence>
<feature type="compositionally biased region" description="Basic and acidic residues" evidence="2">
    <location>
        <begin position="226"/>
        <end position="238"/>
    </location>
</feature>
<dbReference type="GeneID" id="17310300"/>
<evidence type="ECO:0000313" key="5">
    <source>
        <dbReference type="EnsemblProtists" id="EKX53800"/>
    </source>
</evidence>
<feature type="compositionally biased region" description="Basic and acidic residues" evidence="2">
    <location>
        <begin position="446"/>
        <end position="458"/>
    </location>
</feature>
<accession>L1K054</accession>
<keyword evidence="1" id="KW-0040">ANK repeat</keyword>
<reference evidence="5" key="3">
    <citation type="submission" date="2015-06" db="UniProtKB">
        <authorList>
            <consortium name="EnsemblProtists"/>
        </authorList>
    </citation>
    <scope>IDENTIFICATION</scope>
</reference>
<feature type="region of interest" description="Disordered" evidence="2">
    <location>
        <begin position="43"/>
        <end position="116"/>
    </location>
</feature>
<keyword evidence="6" id="KW-1185">Reference proteome</keyword>
<dbReference type="InterPro" id="IPR036770">
    <property type="entry name" value="Ankyrin_rpt-contain_sf"/>
</dbReference>
<dbReference type="CDD" id="cd00821">
    <property type="entry name" value="PH"/>
    <property type="match status" value="1"/>
</dbReference>
<feature type="compositionally biased region" description="Acidic residues" evidence="2">
    <location>
        <begin position="204"/>
        <end position="219"/>
    </location>
</feature>
<dbReference type="PROSITE" id="PS50003">
    <property type="entry name" value="PH_DOMAIN"/>
    <property type="match status" value="1"/>
</dbReference>
<dbReference type="Gene3D" id="2.30.42.10">
    <property type="match status" value="1"/>
</dbReference>
<dbReference type="InterPro" id="IPR028320">
    <property type="entry name" value="iASPP"/>
</dbReference>
<feature type="compositionally biased region" description="Acidic residues" evidence="2">
    <location>
        <begin position="337"/>
        <end position="355"/>
    </location>
</feature>
<feature type="region of interest" description="Disordered" evidence="2">
    <location>
        <begin position="322"/>
        <end position="466"/>
    </location>
</feature>
<dbReference type="Pfam" id="PF00169">
    <property type="entry name" value="PH"/>
    <property type="match status" value="1"/>
</dbReference>
<dbReference type="SUPFAM" id="SSF50156">
    <property type="entry name" value="PDZ domain-like"/>
    <property type="match status" value="1"/>
</dbReference>
<dbReference type="RefSeq" id="XP_005840780.1">
    <property type="nucleotide sequence ID" value="XM_005840723.1"/>
</dbReference>
<protein>
    <recommendedName>
        <fullName evidence="3">PH domain-containing protein</fullName>
    </recommendedName>
</protein>
<feature type="compositionally biased region" description="Gly residues" evidence="2">
    <location>
        <begin position="388"/>
        <end position="398"/>
    </location>
</feature>
<feature type="compositionally biased region" description="Basic and acidic residues" evidence="2">
    <location>
        <begin position="189"/>
        <end position="203"/>
    </location>
</feature>
<evidence type="ECO:0000313" key="6">
    <source>
        <dbReference type="Proteomes" id="UP000011087"/>
    </source>
</evidence>
<dbReference type="SMART" id="SM00233">
    <property type="entry name" value="PH"/>
    <property type="match status" value="1"/>
</dbReference>
<dbReference type="PaxDb" id="55529-EKX53800"/>
<dbReference type="InterPro" id="IPR036034">
    <property type="entry name" value="PDZ_sf"/>
</dbReference>
<feature type="compositionally biased region" description="Low complexity" evidence="2">
    <location>
        <begin position="415"/>
        <end position="444"/>
    </location>
</feature>
<evidence type="ECO:0000313" key="4">
    <source>
        <dbReference type="EMBL" id="EKX53800.1"/>
    </source>
</evidence>
<sequence length="810" mass="90330">MKEKGALEGMWAWAETFSQSLVQKIKLEEPDMHSRLVLVRKKKTEEVLQRRHGTARDDSSRANGHRTVLRMKPHEEESMPSGNDAQRQDEQDAGGEEANRTTEIRATAVNKPSESQMRIIRKSRNLDELNDWLSAVRERADRAMEIEEALSSRIRELEDEKGLSRSQAPSEASGRRSLLREQSPSQRMSNRDGRNGKNGGGERSDDDENSEEWDEDDMEGSMAERNGGHHEFFHHGGGQDDPSEYSDRTVRVVHVHEDSPAGREGNVQVGDILKRIGEEEVYRKSISQVAPRILGKRGTVLRLGLLRQVEGQWKEMAISLRREPRHAARANGGQQQQEDEDEDVDHGEEEEEEQQQESKNGHLNNKLGNGRDDDWRSSSRSNNSVSSRGGGGGGGGGSVSSHTRSQRSEKHARASDSLSQASSRRSSSSKLSSRSGTSRQSARGGETGREERGGESERSSGGSASSLTAADRCLLHFAFFGKLAEQMQDLPNVLLDLEVPLPPVDEQWLLMELEKRMRMCDDETSSSVTEGFISDTSSVAGSAGWSDGSVQEMQQGKGRGGRKEAGRKRVGIEDYLLGRTNPQVDMRRRERSTGRKRMSGTLCVRRKKEGVAVWHRRFFVLFDSLELVSFRSKRRFERGEPPEARRVIAGNKVGAMPSSFQQRHSFFLSRREKGGGNMLVLSAPSEAARRAWIDQIALLCSEETIHMKRMWEEEGLAPDASAAKIVDFLLDLNADVNCQNRRGCSPLHFAAQNGDVASCRALLLASSGLRLEAKDEDGLTAQKIAKKARNLEIEALIKDAMENEEQEIVL</sequence>
<evidence type="ECO:0000256" key="1">
    <source>
        <dbReference type="PROSITE-ProRule" id="PRU00023"/>
    </source>
</evidence>
<gene>
    <name evidence="4" type="ORF">GUITHDRAFT_132849</name>
</gene>
<feature type="region of interest" description="Disordered" evidence="2">
    <location>
        <begin position="539"/>
        <end position="565"/>
    </location>
</feature>
<dbReference type="EMBL" id="JH992969">
    <property type="protein sequence ID" value="EKX53800.1"/>
    <property type="molecule type" value="Genomic_DNA"/>
</dbReference>
<dbReference type="HOGENOM" id="CLU_348346_0_0_1"/>
<dbReference type="GO" id="GO:0045597">
    <property type="term" value="P:positive regulation of cell differentiation"/>
    <property type="evidence" value="ECO:0007669"/>
    <property type="project" value="TreeGrafter"/>
</dbReference>
<dbReference type="Gene3D" id="1.25.40.20">
    <property type="entry name" value="Ankyrin repeat-containing domain"/>
    <property type="match status" value="1"/>
</dbReference>
<evidence type="ECO:0000256" key="2">
    <source>
        <dbReference type="SAM" id="MobiDB-lite"/>
    </source>
</evidence>
<feature type="region of interest" description="Disordered" evidence="2">
    <location>
        <begin position="152"/>
        <end position="247"/>
    </location>
</feature>
<dbReference type="GO" id="GO:0006357">
    <property type="term" value="P:regulation of transcription by RNA polymerase II"/>
    <property type="evidence" value="ECO:0007669"/>
    <property type="project" value="TreeGrafter"/>
</dbReference>
<dbReference type="InterPro" id="IPR001478">
    <property type="entry name" value="PDZ"/>
</dbReference>
<dbReference type="SUPFAM" id="SSF48403">
    <property type="entry name" value="Ankyrin repeat"/>
    <property type="match status" value="1"/>
</dbReference>
<reference evidence="6" key="2">
    <citation type="submission" date="2012-11" db="EMBL/GenBank/DDBJ databases">
        <authorList>
            <person name="Kuo A."/>
            <person name="Curtis B.A."/>
            <person name="Tanifuji G."/>
            <person name="Burki F."/>
            <person name="Gruber A."/>
            <person name="Irimia M."/>
            <person name="Maruyama S."/>
            <person name="Arias M.C."/>
            <person name="Ball S.G."/>
            <person name="Gile G.H."/>
            <person name="Hirakawa Y."/>
            <person name="Hopkins J.F."/>
            <person name="Rensing S.A."/>
            <person name="Schmutz J."/>
            <person name="Symeonidi A."/>
            <person name="Elias M."/>
            <person name="Eveleigh R.J."/>
            <person name="Herman E.K."/>
            <person name="Klute M.J."/>
            <person name="Nakayama T."/>
            <person name="Obornik M."/>
            <person name="Reyes-Prieto A."/>
            <person name="Armbrust E.V."/>
            <person name="Aves S.J."/>
            <person name="Beiko R.G."/>
            <person name="Coutinho P."/>
            <person name="Dacks J.B."/>
            <person name="Durnford D.G."/>
            <person name="Fast N.M."/>
            <person name="Green B.R."/>
            <person name="Grisdale C."/>
            <person name="Hempe F."/>
            <person name="Henrissat B."/>
            <person name="Hoppner M.P."/>
            <person name="Ishida K.-I."/>
            <person name="Kim E."/>
            <person name="Koreny L."/>
            <person name="Kroth P.G."/>
            <person name="Liu Y."/>
            <person name="Malik S.-B."/>
            <person name="Maier U.G."/>
            <person name="McRose D."/>
            <person name="Mock T."/>
            <person name="Neilson J.A."/>
            <person name="Onodera N.T."/>
            <person name="Poole A.M."/>
            <person name="Pritham E.J."/>
            <person name="Richards T.A."/>
            <person name="Rocap G."/>
            <person name="Roy S.W."/>
            <person name="Sarai C."/>
            <person name="Schaack S."/>
            <person name="Shirato S."/>
            <person name="Slamovits C.H."/>
            <person name="Spencer D.F."/>
            <person name="Suzuki S."/>
            <person name="Worden A.Z."/>
            <person name="Zauner S."/>
            <person name="Barry K."/>
            <person name="Bell C."/>
            <person name="Bharti A.K."/>
            <person name="Crow J.A."/>
            <person name="Grimwood J."/>
            <person name="Kramer R."/>
            <person name="Lindquist E."/>
            <person name="Lucas S."/>
            <person name="Salamov A."/>
            <person name="McFadden G.I."/>
            <person name="Lane C.E."/>
            <person name="Keeling P.J."/>
            <person name="Gray M.W."/>
            <person name="Grigoriev I.V."/>
            <person name="Archibald J.M."/>
        </authorList>
    </citation>
    <scope>NUCLEOTIDE SEQUENCE</scope>
    <source>
        <strain evidence="6">CCMP2712</strain>
    </source>
</reference>
<dbReference type="PROSITE" id="PS50088">
    <property type="entry name" value="ANK_REPEAT"/>
    <property type="match status" value="1"/>
</dbReference>